<accession>A0ABP0VHR1</accession>
<dbReference type="Gene3D" id="2.70.9.10">
    <property type="entry name" value="Adenovirus Type 2 Hexon, domain 4"/>
    <property type="match status" value="1"/>
</dbReference>
<feature type="domain" description="Major capsid protein N-terminal" evidence="2">
    <location>
        <begin position="174"/>
        <end position="320"/>
    </location>
</feature>
<sequence length="503" mass="55891">MSCAVGASSGGSLIELVALGAADTYLTMNPSITFWRFRYNKHTNFTLESIQQCFNVQPAFGATVQVTLNRVGDLVYWMFLVIDLPGIRACTSTTPGACGVGFTTFPAVGDPCNACGDVDDGLSCPQCPLLPDGSAVPDDIPTNPLDNGIFDTSNVAYLDENGFVNDVDTCTGLTGPWAHWVNDIGHFVCKFAQIVIGGQVIDTIYNDYLFIWEELSGQPGKRLTEMTGRRFTRSQLVEDAKIARRLYVPLKWWFTQISGNALPLVSLQFHGVQIFVCFEELVKCVQVSTSDVVVVKCGNCSGLVNADLSASLDTTYVYLDVEERDRFATGSFEQLITQVQFYSIATTTSQVHIPLQFNHPIIELIWVVRRECQKLANNHFNYSGFLNQDPVATVSPPTQQPGAFLHPRGPLLPSRRALGGAHQHSRCLYLCVLLRPAPRRCATQRFVQLFAHRQRRTAPRSPGQPHQRDGNRAYFWAQLECVQVPRRSWWTRVREQGGIGACL</sequence>
<dbReference type="InterPro" id="IPR038519">
    <property type="entry name" value="MCP_C_sf"/>
</dbReference>
<feature type="domain" description="Major capsid protein C-terminal" evidence="1">
    <location>
        <begin position="323"/>
        <end position="386"/>
    </location>
</feature>
<evidence type="ECO:0000313" key="4">
    <source>
        <dbReference type="Proteomes" id="UP001497444"/>
    </source>
</evidence>
<organism evidence="3 4">
    <name type="scientific">Sphagnum jensenii</name>
    <dbReference type="NCBI Taxonomy" id="128206"/>
    <lineage>
        <taxon>Eukaryota</taxon>
        <taxon>Viridiplantae</taxon>
        <taxon>Streptophyta</taxon>
        <taxon>Embryophyta</taxon>
        <taxon>Bryophyta</taxon>
        <taxon>Sphagnophytina</taxon>
        <taxon>Sphagnopsida</taxon>
        <taxon>Sphagnales</taxon>
        <taxon>Sphagnaceae</taxon>
        <taxon>Sphagnum</taxon>
    </lineage>
</organism>
<dbReference type="Pfam" id="PF04451">
    <property type="entry name" value="Capsid_NCLDV"/>
    <property type="match status" value="1"/>
</dbReference>
<dbReference type="Pfam" id="PF16903">
    <property type="entry name" value="Capsid_N"/>
    <property type="match status" value="2"/>
</dbReference>
<evidence type="ECO:0000259" key="1">
    <source>
        <dbReference type="Pfam" id="PF04451"/>
    </source>
</evidence>
<feature type="domain" description="Major capsid protein N-terminal" evidence="2">
    <location>
        <begin position="33"/>
        <end position="94"/>
    </location>
</feature>
<dbReference type="SUPFAM" id="SSF49749">
    <property type="entry name" value="Group II dsDNA viruses VP"/>
    <property type="match status" value="1"/>
</dbReference>
<reference evidence="3" key="1">
    <citation type="submission" date="2024-02" db="EMBL/GenBank/DDBJ databases">
        <authorList>
            <consortium name="ELIXIR-Norway"/>
            <consortium name="Elixir Norway"/>
        </authorList>
    </citation>
    <scope>NUCLEOTIDE SEQUENCE</scope>
</reference>
<dbReference type="InterPro" id="IPR031654">
    <property type="entry name" value="Capsid_N"/>
</dbReference>
<dbReference type="Proteomes" id="UP001497444">
    <property type="component" value="Unassembled WGS sequence"/>
</dbReference>
<gene>
    <name evidence="3" type="ORF">CSSPJE1EN1_LOCUS28425</name>
</gene>
<name>A0ABP0VHR1_9BRYO</name>
<dbReference type="EMBL" id="CAXAQS010000763">
    <property type="protein sequence ID" value="CAK9253047.1"/>
    <property type="molecule type" value="Genomic_DNA"/>
</dbReference>
<keyword evidence="4" id="KW-1185">Reference proteome</keyword>
<dbReference type="InterPro" id="IPR007542">
    <property type="entry name" value="MCP_C"/>
</dbReference>
<dbReference type="Gene3D" id="2.70.9.20">
    <property type="entry name" value="Major capsid protein Vp54"/>
    <property type="match status" value="1"/>
</dbReference>
<dbReference type="InterPro" id="IPR016112">
    <property type="entry name" value="VP_dsDNA_II"/>
</dbReference>
<evidence type="ECO:0000259" key="2">
    <source>
        <dbReference type="Pfam" id="PF16903"/>
    </source>
</evidence>
<proteinExistence type="predicted"/>
<evidence type="ECO:0000313" key="3">
    <source>
        <dbReference type="EMBL" id="CAK9253047.1"/>
    </source>
</evidence>
<protein>
    <submittedName>
        <fullName evidence="3">Uncharacterized protein</fullName>
    </submittedName>
</protein>
<comment type="caution">
    <text evidence="3">The sequence shown here is derived from an EMBL/GenBank/DDBJ whole genome shotgun (WGS) entry which is preliminary data.</text>
</comment>